<dbReference type="PANTHER" id="PTHR43539:SF78">
    <property type="entry name" value="FLAVIN-CONTAINING MONOOXYGENASE"/>
    <property type="match status" value="1"/>
</dbReference>
<dbReference type="AlphaFoldDB" id="A0A1M5I7A7"/>
<dbReference type="SUPFAM" id="SSF51905">
    <property type="entry name" value="FAD/NAD(P)-binding domain"/>
    <property type="match status" value="2"/>
</dbReference>
<dbReference type="RefSeq" id="WP_073388703.1">
    <property type="nucleotide sequence ID" value="NZ_FQVU01000002.1"/>
</dbReference>
<evidence type="ECO:0000313" key="2">
    <source>
        <dbReference type="EMBL" id="SHG23830.1"/>
    </source>
</evidence>
<keyword evidence="3" id="KW-1185">Reference proteome</keyword>
<name>A0A1M5I7A7_9ACTN</name>
<dbReference type="GO" id="GO:0004497">
    <property type="term" value="F:monooxygenase activity"/>
    <property type="evidence" value="ECO:0007669"/>
    <property type="project" value="TreeGrafter"/>
</dbReference>
<evidence type="ECO:0000313" key="3">
    <source>
        <dbReference type="Proteomes" id="UP000186132"/>
    </source>
</evidence>
<gene>
    <name evidence="2" type="ORF">SAMN05443575_1771</name>
</gene>
<dbReference type="Proteomes" id="UP000186132">
    <property type="component" value="Unassembled WGS sequence"/>
</dbReference>
<proteinExistence type="predicted"/>
<dbReference type="GO" id="GO:0050660">
    <property type="term" value="F:flavin adenine dinucleotide binding"/>
    <property type="evidence" value="ECO:0007669"/>
    <property type="project" value="TreeGrafter"/>
</dbReference>
<evidence type="ECO:0000256" key="1">
    <source>
        <dbReference type="ARBA" id="ARBA00023002"/>
    </source>
</evidence>
<dbReference type="PRINTS" id="PR00368">
    <property type="entry name" value="FADPNR"/>
</dbReference>
<reference evidence="3" key="1">
    <citation type="submission" date="2016-11" db="EMBL/GenBank/DDBJ databases">
        <authorList>
            <person name="Varghese N."/>
            <person name="Submissions S."/>
        </authorList>
    </citation>
    <scope>NUCLEOTIDE SEQUENCE [LARGE SCALE GENOMIC DNA]</scope>
    <source>
        <strain evidence="3">DSM 45627</strain>
    </source>
</reference>
<dbReference type="InterPro" id="IPR050982">
    <property type="entry name" value="Auxin_biosynth/cation_transpt"/>
</dbReference>
<dbReference type="OrthoDB" id="9808049at2"/>
<organism evidence="2 3">
    <name type="scientific">Jatrophihabitans endophyticus</name>
    <dbReference type="NCBI Taxonomy" id="1206085"/>
    <lineage>
        <taxon>Bacteria</taxon>
        <taxon>Bacillati</taxon>
        <taxon>Actinomycetota</taxon>
        <taxon>Actinomycetes</taxon>
        <taxon>Jatrophihabitantales</taxon>
        <taxon>Jatrophihabitantaceae</taxon>
        <taxon>Jatrophihabitans</taxon>
    </lineage>
</organism>
<protein>
    <submittedName>
        <fullName evidence="2">Putative flavoprotein involved in K+ transport</fullName>
    </submittedName>
</protein>
<dbReference type="InterPro" id="IPR036188">
    <property type="entry name" value="FAD/NAD-bd_sf"/>
</dbReference>
<dbReference type="Pfam" id="PF13738">
    <property type="entry name" value="Pyr_redox_3"/>
    <property type="match status" value="1"/>
</dbReference>
<dbReference type="STRING" id="1206085.SAMN05443575_1771"/>
<sequence length="369" mass="40522">MTEHIEVAIVGGGQSGLVAGYYLQRADIPYVILDAGPEAGHSWRRRWDSLELFTIARYCELPGMRFPGGWNRFPDKDELADYLEMYHRTFRQPVRWNTAVTMVDRAADGGYVLHTSAGDITATQVVLATGAYRNTFTPSIAAGLSDDVVQVHTGDYRNPSTIPGGRVVVVGAANSGAQIAVDLHETHDVLLSQGSPIPHGPRKFLGIGLHWWGDKLGIIAKPLLGERDRIHKKTILVGKSLQKIAKETGVQLRDRTVACEGRTVTFEDGTSAEVDAVVWATGFRPDYTKWVSLPIFGEDGFPRHVRGVVDEAPGLYFLGMQCQYTYGSGLIWWVKEDAEYLVDKIRGYEPTAPDPSAPLPTVEQTAATG</sequence>
<dbReference type="EMBL" id="FQVU01000002">
    <property type="protein sequence ID" value="SHG23830.1"/>
    <property type="molecule type" value="Genomic_DNA"/>
</dbReference>
<keyword evidence="1" id="KW-0560">Oxidoreductase</keyword>
<dbReference type="Gene3D" id="3.50.50.60">
    <property type="entry name" value="FAD/NAD(P)-binding domain"/>
    <property type="match status" value="1"/>
</dbReference>
<accession>A0A1M5I7A7</accession>
<dbReference type="PANTHER" id="PTHR43539">
    <property type="entry name" value="FLAVIN-BINDING MONOOXYGENASE-LIKE PROTEIN (AFU_ORTHOLOGUE AFUA_4G09220)"/>
    <property type="match status" value="1"/>
</dbReference>
<dbReference type="PRINTS" id="PR00469">
    <property type="entry name" value="PNDRDTASEII"/>
</dbReference>